<dbReference type="GO" id="GO:0016297">
    <property type="term" value="F:fatty acyl-[ACP] hydrolase activity"/>
    <property type="evidence" value="ECO:0007669"/>
    <property type="project" value="UniProtKB-ARBA"/>
</dbReference>
<evidence type="ECO:0000256" key="8">
    <source>
        <dbReference type="SAM" id="Coils"/>
    </source>
</evidence>
<evidence type="ECO:0000313" key="9">
    <source>
        <dbReference type="EMBL" id="KAJ8564731.1"/>
    </source>
</evidence>
<evidence type="ECO:0000256" key="4">
    <source>
        <dbReference type="ARBA" id="ARBA00022640"/>
    </source>
</evidence>
<dbReference type="Proteomes" id="UP001152561">
    <property type="component" value="Unassembled WGS sequence"/>
</dbReference>
<gene>
    <name evidence="9" type="ORF">K7X08_001191</name>
</gene>
<name>A0A9Q1MPC5_9SOLA</name>
<evidence type="ECO:0000256" key="1">
    <source>
        <dbReference type="ARBA" id="ARBA00004229"/>
    </source>
</evidence>
<comment type="caution">
    <text evidence="9">The sequence shown here is derived from an EMBL/GenBank/DDBJ whole genome shotgun (WGS) entry which is preliminary data.</text>
</comment>
<evidence type="ECO:0000256" key="3">
    <source>
        <dbReference type="ARBA" id="ARBA00022528"/>
    </source>
</evidence>
<dbReference type="Pfam" id="PF13279">
    <property type="entry name" value="4HBT_2"/>
    <property type="match status" value="1"/>
</dbReference>
<comment type="similarity">
    <text evidence="2">Belongs to the 4-hydroxybenzoyl-CoA thioesterase family.</text>
</comment>
<dbReference type="GO" id="GO:0009507">
    <property type="term" value="C:chloroplast"/>
    <property type="evidence" value="ECO:0007669"/>
    <property type="project" value="UniProtKB-SubCell"/>
</dbReference>
<dbReference type="SUPFAM" id="SSF54637">
    <property type="entry name" value="Thioesterase/thiol ester dehydrase-isomerase"/>
    <property type="match status" value="1"/>
</dbReference>
<reference evidence="10" key="1">
    <citation type="journal article" date="2023" name="Proc. Natl. Acad. Sci. U.S.A.">
        <title>Genomic and structural basis for evolution of tropane alkaloid biosynthesis.</title>
        <authorList>
            <person name="Wanga Y.-J."/>
            <person name="Taina T."/>
            <person name="Yua J.-Y."/>
            <person name="Lia J."/>
            <person name="Xua B."/>
            <person name="Chenc J."/>
            <person name="D'Auriad J.C."/>
            <person name="Huanga J.-P."/>
            <person name="Huanga S.-X."/>
        </authorList>
    </citation>
    <scope>NUCLEOTIDE SEQUENCE [LARGE SCALE GENOMIC DNA]</scope>
    <source>
        <strain evidence="10">cv. KIB-2019</strain>
    </source>
</reference>
<evidence type="ECO:0008006" key="11">
    <source>
        <dbReference type="Google" id="ProtNLM"/>
    </source>
</evidence>
<dbReference type="InterPro" id="IPR050563">
    <property type="entry name" value="4-hydroxybenzoyl-CoA_TE"/>
</dbReference>
<keyword evidence="8" id="KW-0175">Coiled coil</keyword>
<dbReference type="PANTHER" id="PTHR31793:SF27">
    <property type="entry name" value="NOVEL THIOESTERASE SUPERFAMILY DOMAIN AND SAPOSIN A-TYPE DOMAIN CONTAINING PROTEIN (0610012H03RIK)"/>
    <property type="match status" value="1"/>
</dbReference>
<proteinExistence type="inferred from homology"/>
<comment type="subcellular location">
    <subcellularLocation>
        <location evidence="1">Plastid</location>
        <location evidence="1">Chloroplast</location>
    </subcellularLocation>
</comment>
<dbReference type="FunFam" id="3.10.129.10:FF:000037">
    <property type="entry name" value="acyl-acyl carrier protein thioesterase ATL3, chloroplastic"/>
    <property type="match status" value="1"/>
</dbReference>
<dbReference type="CDD" id="cd00586">
    <property type="entry name" value="4HBT"/>
    <property type="match status" value="1"/>
</dbReference>
<protein>
    <recommendedName>
        <fullName evidence="11">Thioesterase domain-containing protein</fullName>
    </recommendedName>
</protein>
<dbReference type="OrthoDB" id="588330at2759"/>
<dbReference type="PANTHER" id="PTHR31793">
    <property type="entry name" value="4-HYDROXYBENZOYL-COA THIOESTERASE FAMILY MEMBER"/>
    <property type="match status" value="1"/>
</dbReference>
<dbReference type="AlphaFoldDB" id="A0A9Q1MPC5"/>
<keyword evidence="5" id="KW-0378">Hydrolase</keyword>
<dbReference type="EMBL" id="JAJAGQ010000004">
    <property type="protein sequence ID" value="KAJ8564731.1"/>
    <property type="molecule type" value="Genomic_DNA"/>
</dbReference>
<evidence type="ECO:0000256" key="2">
    <source>
        <dbReference type="ARBA" id="ARBA00005953"/>
    </source>
</evidence>
<evidence type="ECO:0000256" key="7">
    <source>
        <dbReference type="ARBA" id="ARBA00023098"/>
    </source>
</evidence>
<dbReference type="Gene3D" id="3.10.129.10">
    <property type="entry name" value="Hotdog Thioesterase"/>
    <property type="match status" value="1"/>
</dbReference>
<keyword evidence="4" id="KW-0934">Plastid</keyword>
<accession>A0A9Q1MPC5</accession>
<sequence length="349" mass="39173">MQLEKCLGRISPPVPKNFLIFNLLDELPKGDYVLEELAESLEKVDAGHPCSASSILRSLNISLMPVPTKVAKEIDDNNRLPVQTDSVSSLGDAIDQAREEAKEIEKAKAAVRELKGEGMRNSVQVLMTEMSESLVSPLMRIGQLTPNSIGNPLLPNHHRPPFTFPVIPHRQLPVRNLQSSASKLRSFAAHAFDLKGGQGMSEFHEVELKVRDYELDQYGVVNNATYASYCQHCRHELLERIGLSADEVARNGDALALTELSLKYLAPLRSGDRFVVKVRISDSSAARLFFEHFIFKLPNQEPILEARGIAVWLNKSYRPVRIPSEFRSKFVQFLRQEASNQCAFLQNPE</sequence>
<organism evidence="9 10">
    <name type="scientific">Anisodus acutangulus</name>
    <dbReference type="NCBI Taxonomy" id="402998"/>
    <lineage>
        <taxon>Eukaryota</taxon>
        <taxon>Viridiplantae</taxon>
        <taxon>Streptophyta</taxon>
        <taxon>Embryophyta</taxon>
        <taxon>Tracheophyta</taxon>
        <taxon>Spermatophyta</taxon>
        <taxon>Magnoliopsida</taxon>
        <taxon>eudicotyledons</taxon>
        <taxon>Gunneridae</taxon>
        <taxon>Pentapetalae</taxon>
        <taxon>asterids</taxon>
        <taxon>lamiids</taxon>
        <taxon>Solanales</taxon>
        <taxon>Solanaceae</taxon>
        <taxon>Solanoideae</taxon>
        <taxon>Hyoscyameae</taxon>
        <taxon>Anisodus</taxon>
    </lineage>
</organism>
<feature type="coiled-coil region" evidence="8">
    <location>
        <begin position="87"/>
        <end position="117"/>
    </location>
</feature>
<evidence type="ECO:0000256" key="6">
    <source>
        <dbReference type="ARBA" id="ARBA00022946"/>
    </source>
</evidence>
<keyword evidence="6" id="KW-0809">Transit peptide</keyword>
<keyword evidence="3" id="KW-0150">Chloroplast</keyword>
<dbReference type="GO" id="GO:0006629">
    <property type="term" value="P:lipid metabolic process"/>
    <property type="evidence" value="ECO:0007669"/>
    <property type="project" value="UniProtKB-KW"/>
</dbReference>
<evidence type="ECO:0000256" key="5">
    <source>
        <dbReference type="ARBA" id="ARBA00022801"/>
    </source>
</evidence>
<evidence type="ECO:0000313" key="10">
    <source>
        <dbReference type="Proteomes" id="UP001152561"/>
    </source>
</evidence>
<dbReference type="InterPro" id="IPR029069">
    <property type="entry name" value="HotDog_dom_sf"/>
</dbReference>
<keyword evidence="10" id="KW-1185">Reference proteome</keyword>
<keyword evidence="7" id="KW-0443">Lipid metabolism</keyword>